<dbReference type="GO" id="GO:0016746">
    <property type="term" value="F:acyltransferase activity"/>
    <property type="evidence" value="ECO:0007669"/>
    <property type="project" value="UniProtKB-KW"/>
</dbReference>
<feature type="transmembrane region" description="Helical" evidence="1">
    <location>
        <begin position="84"/>
        <end position="103"/>
    </location>
</feature>
<feature type="transmembrane region" description="Helical" evidence="1">
    <location>
        <begin position="281"/>
        <end position="299"/>
    </location>
</feature>
<sequence>MQEDRKSINGIQYLRAYAAILVVINHFCNNGQYYFEALNFRIIGGFGVDIFFIISGFIMAYTLGEFNKETNKQSAISFMKKRILRIYPIYLIILVPFIFIYFLKSHFGISGINIPSLIGSLLILPSITNDENYHMINSPAWTLVYEMFFYITLSLTIFFSTNKKKSLINYSILLIITLIIVNVFNLQGKRLGWVNLHYIIGDTLLLDFILGFIIYLIKKKDIKMNIPKPMLLILLIGATSLSMYFANKGYPRFISYGLTAFLVVTAFTISNSINNTTNKTLLFLGAASYSIYLSHPLLFSVHNVLSAHFSFFHQSYIFDIAFVILAIALGSIIHKKIEVVIEKKIKLEMAKKRTAAN</sequence>
<feature type="transmembrane region" description="Helical" evidence="1">
    <location>
        <begin position="167"/>
        <end position="184"/>
    </location>
</feature>
<feature type="transmembrane region" description="Helical" evidence="1">
    <location>
        <begin position="12"/>
        <end position="34"/>
    </location>
</feature>
<dbReference type="InterPro" id="IPR002656">
    <property type="entry name" value="Acyl_transf_3_dom"/>
</dbReference>
<dbReference type="RefSeq" id="WP_338482023.1">
    <property type="nucleotide sequence ID" value="NZ_CP145156.1"/>
</dbReference>
<protein>
    <submittedName>
        <fullName evidence="3">Acyltransferase</fullName>
        <ecNumber evidence="3">2.3.-.-</ecNumber>
    </submittedName>
</protein>
<keyword evidence="4" id="KW-1185">Reference proteome</keyword>
<dbReference type="EMBL" id="CP145163">
    <property type="protein sequence ID" value="WWC13329.1"/>
    <property type="molecule type" value="Genomic_DNA"/>
</dbReference>
<dbReference type="PANTHER" id="PTHR23028:SF131">
    <property type="entry name" value="BLR2367 PROTEIN"/>
    <property type="match status" value="1"/>
</dbReference>
<dbReference type="EC" id="2.3.-.-" evidence="3"/>
<organism evidence="3 4">
    <name type="scientific">Raoultella ornithinolytica</name>
    <name type="common">Klebsiella ornithinolytica</name>
    <dbReference type="NCBI Taxonomy" id="54291"/>
    <lineage>
        <taxon>Bacteria</taxon>
        <taxon>Pseudomonadati</taxon>
        <taxon>Pseudomonadota</taxon>
        <taxon>Gammaproteobacteria</taxon>
        <taxon>Enterobacterales</taxon>
        <taxon>Enterobacteriaceae</taxon>
        <taxon>Klebsiella/Raoultella group</taxon>
        <taxon>Raoultella</taxon>
    </lineage>
</organism>
<dbReference type="InterPro" id="IPR050879">
    <property type="entry name" value="Acyltransferase_3"/>
</dbReference>
<evidence type="ECO:0000259" key="2">
    <source>
        <dbReference type="Pfam" id="PF01757"/>
    </source>
</evidence>
<dbReference type="Pfam" id="PF01757">
    <property type="entry name" value="Acyl_transf_3"/>
    <property type="match status" value="1"/>
</dbReference>
<keyword evidence="1" id="KW-1133">Transmembrane helix</keyword>
<dbReference type="Proteomes" id="UP001350972">
    <property type="component" value="Chromosome"/>
</dbReference>
<evidence type="ECO:0000313" key="3">
    <source>
        <dbReference type="EMBL" id="WWC13329.1"/>
    </source>
</evidence>
<name>A0ABZ2E164_RAOOR</name>
<dbReference type="PANTHER" id="PTHR23028">
    <property type="entry name" value="ACETYLTRANSFERASE"/>
    <property type="match status" value="1"/>
</dbReference>
<feature type="transmembrane region" description="Helical" evidence="1">
    <location>
        <begin position="140"/>
        <end position="160"/>
    </location>
</feature>
<keyword evidence="3" id="KW-0012">Acyltransferase</keyword>
<keyword evidence="3" id="KW-0808">Transferase</keyword>
<gene>
    <name evidence="3" type="ORF">LM286_08440</name>
</gene>
<keyword evidence="1" id="KW-0812">Transmembrane</keyword>
<reference evidence="3 4" key="1">
    <citation type="submission" date="2024-02" db="EMBL/GenBank/DDBJ databases">
        <title>Tn5403 promotes plasmid rearrangements and degradation of the Klebsiella pneumoniae carbapenemase (KPC) transposon Tn4401.</title>
        <authorList>
            <person name="Sheppard A.E."/>
            <person name="Barry K.E."/>
            <person name="Parikh H.I."/>
            <person name="Vegesana K."/>
            <person name="Sebra R."/>
            <person name="George S."/>
            <person name="Sanderson N.D."/>
            <person name="Stoesser N."/>
            <person name="Eyre D.W."/>
            <person name="Crook D.W."/>
            <person name="Walker A.S."/>
            <person name="Mathers A.J."/>
        </authorList>
    </citation>
    <scope>NUCLEOTIDE SEQUENCE [LARGE SCALE GENOMIC DNA]</scope>
    <source>
        <strain evidence="3 4">CAV1921</strain>
    </source>
</reference>
<feature type="transmembrane region" description="Helical" evidence="1">
    <location>
        <begin position="40"/>
        <end position="63"/>
    </location>
</feature>
<keyword evidence="1" id="KW-0472">Membrane</keyword>
<feature type="transmembrane region" description="Helical" evidence="1">
    <location>
        <begin position="253"/>
        <end position="269"/>
    </location>
</feature>
<feature type="domain" description="Acyltransferase 3" evidence="2">
    <location>
        <begin position="9"/>
        <end position="333"/>
    </location>
</feature>
<feature type="transmembrane region" description="Helical" evidence="1">
    <location>
        <begin position="311"/>
        <end position="333"/>
    </location>
</feature>
<feature type="transmembrane region" description="Helical" evidence="1">
    <location>
        <begin position="229"/>
        <end position="247"/>
    </location>
</feature>
<accession>A0ABZ2E164</accession>
<feature type="transmembrane region" description="Helical" evidence="1">
    <location>
        <begin position="196"/>
        <end position="217"/>
    </location>
</feature>
<proteinExistence type="predicted"/>
<evidence type="ECO:0000313" key="4">
    <source>
        <dbReference type="Proteomes" id="UP001350972"/>
    </source>
</evidence>
<evidence type="ECO:0000256" key="1">
    <source>
        <dbReference type="SAM" id="Phobius"/>
    </source>
</evidence>